<evidence type="ECO:0000256" key="5">
    <source>
        <dbReference type="SAM" id="Phobius"/>
    </source>
</evidence>
<dbReference type="GO" id="GO:0005525">
    <property type="term" value="F:GTP binding"/>
    <property type="evidence" value="ECO:0007669"/>
    <property type="project" value="UniProtKB-KW"/>
</dbReference>
<keyword evidence="8" id="KW-1185">Reference proteome</keyword>
<feature type="compositionally biased region" description="Polar residues" evidence="4">
    <location>
        <begin position="24"/>
        <end position="35"/>
    </location>
</feature>
<keyword evidence="3" id="KW-0342">GTP-binding</keyword>
<accession>A0A8S4NF96</accession>
<dbReference type="Proteomes" id="UP000749559">
    <property type="component" value="Unassembled WGS sequence"/>
</dbReference>
<evidence type="ECO:0000256" key="2">
    <source>
        <dbReference type="ARBA" id="ARBA00022741"/>
    </source>
</evidence>
<evidence type="ECO:0000313" key="8">
    <source>
        <dbReference type="Proteomes" id="UP000749559"/>
    </source>
</evidence>
<dbReference type="EMBL" id="CAIIXF020000003">
    <property type="protein sequence ID" value="CAH1778862.1"/>
    <property type="molecule type" value="Genomic_DNA"/>
</dbReference>
<evidence type="ECO:0000256" key="3">
    <source>
        <dbReference type="ARBA" id="ARBA00023134"/>
    </source>
</evidence>
<feature type="transmembrane region" description="Helical" evidence="5">
    <location>
        <begin position="374"/>
        <end position="396"/>
    </location>
</feature>
<dbReference type="OrthoDB" id="431287at2759"/>
<feature type="region of interest" description="Disordered" evidence="4">
    <location>
        <begin position="24"/>
        <end position="48"/>
    </location>
</feature>
<proteinExistence type="inferred from homology"/>
<dbReference type="InterPro" id="IPR019406">
    <property type="entry name" value="APLF_PBZ"/>
</dbReference>
<dbReference type="Pfam" id="PF04548">
    <property type="entry name" value="AIG1"/>
    <property type="match status" value="1"/>
</dbReference>
<comment type="caution">
    <text evidence="7">The sequence shown here is derived from an EMBL/GenBank/DDBJ whole genome shotgun (WGS) entry which is preliminary data.</text>
</comment>
<evidence type="ECO:0000259" key="6">
    <source>
        <dbReference type="PROSITE" id="PS51720"/>
    </source>
</evidence>
<dbReference type="InterPro" id="IPR006703">
    <property type="entry name" value="G_AIG1"/>
</dbReference>
<dbReference type="InterPro" id="IPR045058">
    <property type="entry name" value="GIMA/IAN/Toc"/>
</dbReference>
<dbReference type="Pfam" id="PF10283">
    <property type="entry name" value="zf-CCHH"/>
    <property type="match status" value="1"/>
</dbReference>
<feature type="domain" description="AIG1-type G" evidence="6">
    <location>
        <begin position="117"/>
        <end position="319"/>
    </location>
</feature>
<keyword evidence="5" id="KW-0472">Membrane</keyword>
<comment type="similarity">
    <text evidence="1">Belongs to the TRAFAC class TrmE-Era-EngA-EngB-Septin-like GTPase superfamily. AIG1/Toc34/Toc159-like paraseptin GTPase family. IAN subfamily.</text>
</comment>
<dbReference type="PANTHER" id="PTHR10903:SF184">
    <property type="entry name" value="GTP-BINDING PROTEIN A"/>
    <property type="match status" value="1"/>
</dbReference>
<evidence type="ECO:0000256" key="1">
    <source>
        <dbReference type="ARBA" id="ARBA00008535"/>
    </source>
</evidence>
<dbReference type="PROSITE" id="PS51720">
    <property type="entry name" value="G_AIG1"/>
    <property type="match status" value="1"/>
</dbReference>
<feature type="non-terminal residue" evidence="7">
    <location>
        <position position="1"/>
    </location>
</feature>
<keyword evidence="2" id="KW-0547">Nucleotide-binding</keyword>
<evidence type="ECO:0000313" key="7">
    <source>
        <dbReference type="EMBL" id="CAH1778862.1"/>
    </source>
</evidence>
<gene>
    <name evidence="7" type="ORF">OFUS_LOCUS5724</name>
</gene>
<dbReference type="PANTHER" id="PTHR10903">
    <property type="entry name" value="GTPASE, IMAP FAMILY MEMBER-RELATED"/>
    <property type="match status" value="1"/>
</dbReference>
<dbReference type="SUPFAM" id="SSF52540">
    <property type="entry name" value="P-loop containing nucleoside triphosphate hydrolases"/>
    <property type="match status" value="1"/>
</dbReference>
<organism evidence="7 8">
    <name type="scientific">Owenia fusiformis</name>
    <name type="common">Polychaete worm</name>
    <dbReference type="NCBI Taxonomy" id="6347"/>
    <lineage>
        <taxon>Eukaryota</taxon>
        <taxon>Metazoa</taxon>
        <taxon>Spiralia</taxon>
        <taxon>Lophotrochozoa</taxon>
        <taxon>Annelida</taxon>
        <taxon>Polychaeta</taxon>
        <taxon>Sedentaria</taxon>
        <taxon>Canalipalpata</taxon>
        <taxon>Sabellida</taxon>
        <taxon>Oweniida</taxon>
        <taxon>Oweniidae</taxon>
        <taxon>Owenia</taxon>
    </lineage>
</organism>
<sequence>PFMIGYTRKCVLEATHIIQTFSKTGHETMGNSSSKPPDPAATQGTTKRESCRQFADCVNESKEHRRRYIHSEDIPAHIDCSDRPPCWYWEKCHRKDGTEHMIKYLHPWELSVIDGTEDEIRIVLIGKTGAGKSATGNTLLQKETFESSLSFTAQTSSCSYDHVYYDIKKYMIIDSPGIFDNRVDKRKNCAELIKCLALSAPGPHVFLITIEIGRYTKEDEEVIDIFHEMFGKGMMKHSIILFTFADKLEQENKSIESMIRESPKSLQKLIATCDGRAFTINNKASREDRSNRAGQLILKITEWGLDENIFQDELGVLKNIDTIIKKEENDTGASRKHIRDAIVRGLHKAKPVLKAIFPVISGLGMILTRVKHPIATMIGGILSGLGLVGTGVNALLEYMLPNIE</sequence>
<dbReference type="InterPro" id="IPR027417">
    <property type="entry name" value="P-loop_NTPase"/>
</dbReference>
<dbReference type="AlphaFoldDB" id="A0A8S4NF96"/>
<reference evidence="7" key="1">
    <citation type="submission" date="2022-03" db="EMBL/GenBank/DDBJ databases">
        <authorList>
            <person name="Martin C."/>
        </authorList>
    </citation>
    <scope>NUCLEOTIDE SEQUENCE</scope>
</reference>
<keyword evidence="5" id="KW-1133">Transmembrane helix</keyword>
<dbReference type="FunFam" id="3.40.50.300:FF:000366">
    <property type="entry name" value="GTPase, IMAP family member 2"/>
    <property type="match status" value="1"/>
</dbReference>
<name>A0A8S4NF96_OWEFU</name>
<evidence type="ECO:0000256" key="4">
    <source>
        <dbReference type="SAM" id="MobiDB-lite"/>
    </source>
</evidence>
<keyword evidence="5" id="KW-0812">Transmembrane</keyword>
<protein>
    <recommendedName>
        <fullName evidence="6">AIG1-type G domain-containing protein</fullName>
    </recommendedName>
</protein>
<dbReference type="Gene3D" id="3.40.50.300">
    <property type="entry name" value="P-loop containing nucleotide triphosphate hydrolases"/>
    <property type="match status" value="1"/>
</dbReference>